<keyword evidence="3 5" id="KW-1133">Transmembrane helix</keyword>
<evidence type="ECO:0000256" key="4">
    <source>
        <dbReference type="ARBA" id="ARBA00023136"/>
    </source>
</evidence>
<comment type="caution">
    <text evidence="6">The sequence shown here is derived from an EMBL/GenBank/DDBJ whole genome shotgun (WGS) entry which is preliminary data.</text>
</comment>
<accession>A0ABR6YAL7</accession>
<dbReference type="PANTHER" id="PTHR35371:SF1">
    <property type="entry name" value="BLR7753 PROTEIN"/>
    <property type="match status" value="1"/>
</dbReference>
<dbReference type="Pfam" id="PF01124">
    <property type="entry name" value="MAPEG"/>
    <property type="match status" value="1"/>
</dbReference>
<comment type="subcellular location">
    <subcellularLocation>
        <location evidence="1">Membrane</location>
    </subcellularLocation>
</comment>
<evidence type="ECO:0000256" key="2">
    <source>
        <dbReference type="ARBA" id="ARBA00022692"/>
    </source>
</evidence>
<organism evidence="6 7">
    <name type="scientific">Undibacterium flavidum</name>
    <dbReference type="NCBI Taxonomy" id="2762297"/>
    <lineage>
        <taxon>Bacteria</taxon>
        <taxon>Pseudomonadati</taxon>
        <taxon>Pseudomonadota</taxon>
        <taxon>Betaproteobacteria</taxon>
        <taxon>Burkholderiales</taxon>
        <taxon>Oxalobacteraceae</taxon>
        <taxon>Undibacterium</taxon>
    </lineage>
</organism>
<name>A0ABR6YAL7_9BURK</name>
<dbReference type="InterPro" id="IPR001129">
    <property type="entry name" value="Membr-assoc_MAPEG"/>
</dbReference>
<sequence length="129" mass="13983">MSIANWSVLAACLLPVVTVALAKSSGRKLSRRNGGYDNAQPREWESKLTGWQQRAIAAQNNGFEALPLFIAGVLLAQQAHANQTSVDGLAIAFVMLRCLYVAAYLSNRATIRSLIWFGGLGVSIALFFQ</sequence>
<keyword evidence="2 5" id="KW-0812">Transmembrane</keyword>
<keyword evidence="4 5" id="KW-0472">Membrane</keyword>
<evidence type="ECO:0000313" key="7">
    <source>
        <dbReference type="Proteomes" id="UP000624279"/>
    </source>
</evidence>
<protein>
    <submittedName>
        <fullName evidence="6">MAPEG family protein</fullName>
    </submittedName>
</protein>
<reference evidence="6 7" key="1">
    <citation type="submission" date="2020-08" db="EMBL/GenBank/DDBJ databases">
        <title>Novel species isolated from subtropical streams in China.</title>
        <authorList>
            <person name="Lu H."/>
        </authorList>
    </citation>
    <scope>NUCLEOTIDE SEQUENCE [LARGE SCALE GENOMIC DNA]</scope>
    <source>
        <strain evidence="6 7">LX15W</strain>
    </source>
</reference>
<gene>
    <name evidence="6" type="ORF">H8K55_08460</name>
</gene>
<keyword evidence="7" id="KW-1185">Reference proteome</keyword>
<dbReference type="PANTHER" id="PTHR35371">
    <property type="entry name" value="INNER MEMBRANE PROTEIN"/>
    <property type="match status" value="1"/>
</dbReference>
<dbReference type="Gene3D" id="1.20.120.550">
    <property type="entry name" value="Membrane associated eicosanoid/glutathione metabolism-like domain"/>
    <property type="match status" value="1"/>
</dbReference>
<dbReference type="EMBL" id="JACOGA010000006">
    <property type="protein sequence ID" value="MBC3873617.1"/>
    <property type="molecule type" value="Genomic_DNA"/>
</dbReference>
<feature type="transmembrane region" description="Helical" evidence="5">
    <location>
        <begin position="88"/>
        <end position="105"/>
    </location>
</feature>
<evidence type="ECO:0000313" key="6">
    <source>
        <dbReference type="EMBL" id="MBC3873617.1"/>
    </source>
</evidence>
<evidence type="ECO:0000256" key="1">
    <source>
        <dbReference type="ARBA" id="ARBA00004370"/>
    </source>
</evidence>
<proteinExistence type="predicted"/>
<evidence type="ECO:0000256" key="5">
    <source>
        <dbReference type="SAM" id="Phobius"/>
    </source>
</evidence>
<dbReference type="SUPFAM" id="SSF161084">
    <property type="entry name" value="MAPEG domain-like"/>
    <property type="match status" value="1"/>
</dbReference>
<dbReference type="InterPro" id="IPR023352">
    <property type="entry name" value="MAPEG-like_dom_sf"/>
</dbReference>
<dbReference type="RefSeq" id="WP_186941640.1">
    <property type="nucleotide sequence ID" value="NZ_JACOGA010000006.1"/>
</dbReference>
<feature type="transmembrane region" description="Helical" evidence="5">
    <location>
        <begin position="111"/>
        <end position="128"/>
    </location>
</feature>
<evidence type="ECO:0000256" key="3">
    <source>
        <dbReference type="ARBA" id="ARBA00022989"/>
    </source>
</evidence>
<dbReference type="Proteomes" id="UP000624279">
    <property type="component" value="Unassembled WGS sequence"/>
</dbReference>